<organism evidence="2 3">
    <name type="scientific">Enterococcus larvae</name>
    <dbReference type="NCBI Taxonomy" id="2794352"/>
    <lineage>
        <taxon>Bacteria</taxon>
        <taxon>Bacillati</taxon>
        <taxon>Bacillota</taxon>
        <taxon>Bacilli</taxon>
        <taxon>Lactobacillales</taxon>
        <taxon>Enterococcaceae</taxon>
        <taxon>Enterococcus</taxon>
    </lineage>
</organism>
<dbReference type="RefSeq" id="WP_209556724.1">
    <property type="nucleotide sequence ID" value="NZ_JAEDXU010000002.1"/>
</dbReference>
<evidence type="ECO:0000313" key="2">
    <source>
        <dbReference type="EMBL" id="MBP1045905.1"/>
    </source>
</evidence>
<sequence>MKRFLAFLAVLISVLVIGYLQPVFFPPEKAEINIDDIGRQNISHTALPHEELPASGYALYIGKKISDFTNEYGEPLTSYDTGFGYELWTFGEEDSEYIEVSVRNQKIGAVKVFNTTQDVSPFKLGMTLSEVSDITTIYSNFDIEYDTMSYSIELMEEDMNYRPLIAFDNDSFAVLFFTHGKDVLSGVTYLSKEYLLTVMPYQLIAGEALPITISESTPDIVDEKQKTMTRMINMLRIKEDLPAYTFHISAEKNAELLYRFYEENSVDFLSVERLESLSRVKSESLGDIAMAFILTNSEFESMIAKSDLDLRKSQGIFMTPVYDLSFAALYWFSDGAYYARFSHGENEAIGVAFSKEDVLVLIQAVENNTEETEDSR</sequence>
<dbReference type="Proteomes" id="UP000673375">
    <property type="component" value="Unassembled WGS sequence"/>
</dbReference>
<dbReference type="Pfam" id="PF14504">
    <property type="entry name" value="CAP_assoc_N"/>
    <property type="match status" value="1"/>
</dbReference>
<reference evidence="2 3" key="1">
    <citation type="submission" date="2020-12" db="EMBL/GenBank/DDBJ databases">
        <title>Vagococcus allomyrinae sp. nov. and Enterococcus lavae sp. nov., isolated from the larvae of Allomyrina dichotoma.</title>
        <authorList>
            <person name="Lee S.D."/>
        </authorList>
    </citation>
    <scope>NUCLEOTIDE SEQUENCE [LARGE SCALE GENOMIC DNA]</scope>
    <source>
        <strain evidence="2 3">BWM-S5</strain>
    </source>
</reference>
<evidence type="ECO:0000259" key="1">
    <source>
        <dbReference type="Pfam" id="PF14504"/>
    </source>
</evidence>
<gene>
    <name evidence="2" type="ORF">I6N96_06395</name>
</gene>
<dbReference type="InterPro" id="IPR035940">
    <property type="entry name" value="CAP_sf"/>
</dbReference>
<protein>
    <recommendedName>
        <fullName evidence="1">CAP-associated domain-containing protein</fullName>
    </recommendedName>
</protein>
<dbReference type="EMBL" id="JAEDXU010000002">
    <property type="protein sequence ID" value="MBP1045905.1"/>
    <property type="molecule type" value="Genomic_DNA"/>
</dbReference>
<feature type="domain" description="CAP-associated" evidence="1">
    <location>
        <begin position="61"/>
        <end position="201"/>
    </location>
</feature>
<accession>A0ABS4CHL1</accession>
<proteinExistence type="predicted"/>
<name>A0ABS4CHL1_9ENTE</name>
<comment type="caution">
    <text evidence="2">The sequence shown here is derived from an EMBL/GenBank/DDBJ whole genome shotgun (WGS) entry which is preliminary data.</text>
</comment>
<evidence type="ECO:0000313" key="3">
    <source>
        <dbReference type="Proteomes" id="UP000673375"/>
    </source>
</evidence>
<keyword evidence="3" id="KW-1185">Reference proteome</keyword>
<dbReference type="Gene3D" id="3.40.33.10">
    <property type="entry name" value="CAP"/>
    <property type="match status" value="1"/>
</dbReference>
<dbReference type="InterPro" id="IPR029410">
    <property type="entry name" value="CAP_assoc"/>
</dbReference>